<evidence type="ECO:0000313" key="1">
    <source>
        <dbReference type="EMBL" id="KAK9155537.1"/>
    </source>
</evidence>
<dbReference type="Proteomes" id="UP001417504">
    <property type="component" value="Unassembled WGS sequence"/>
</dbReference>
<proteinExistence type="predicted"/>
<comment type="caution">
    <text evidence="1">The sequence shown here is derived from an EMBL/GenBank/DDBJ whole genome shotgun (WGS) entry which is preliminary data.</text>
</comment>
<evidence type="ECO:0000313" key="2">
    <source>
        <dbReference type="Proteomes" id="UP001417504"/>
    </source>
</evidence>
<gene>
    <name evidence="1" type="ORF">Sjap_003017</name>
</gene>
<accession>A0AAP0KQ41</accession>
<dbReference type="EMBL" id="JBBNAE010000001">
    <property type="protein sequence ID" value="KAK9155537.1"/>
    <property type="molecule type" value="Genomic_DNA"/>
</dbReference>
<keyword evidence="2" id="KW-1185">Reference proteome</keyword>
<protein>
    <submittedName>
        <fullName evidence="1">Uncharacterized protein</fullName>
    </submittedName>
</protein>
<reference evidence="1 2" key="1">
    <citation type="submission" date="2024-01" db="EMBL/GenBank/DDBJ databases">
        <title>Genome assemblies of Stephania.</title>
        <authorList>
            <person name="Yang L."/>
        </authorList>
    </citation>
    <scope>NUCLEOTIDE SEQUENCE [LARGE SCALE GENOMIC DNA]</scope>
    <source>
        <strain evidence="1">QJT</strain>
        <tissue evidence="1">Leaf</tissue>
    </source>
</reference>
<dbReference type="AlphaFoldDB" id="A0AAP0KQ41"/>
<sequence length="79" mass="8625">MHISQTPGSPVLDSPFHAQFTNHQLQILSSELCIEYCQPFDYISLAECNAAKFLFSSCHAYTRAAGFLCGSSCGSWTSA</sequence>
<organism evidence="1 2">
    <name type="scientific">Stephania japonica</name>
    <dbReference type="NCBI Taxonomy" id="461633"/>
    <lineage>
        <taxon>Eukaryota</taxon>
        <taxon>Viridiplantae</taxon>
        <taxon>Streptophyta</taxon>
        <taxon>Embryophyta</taxon>
        <taxon>Tracheophyta</taxon>
        <taxon>Spermatophyta</taxon>
        <taxon>Magnoliopsida</taxon>
        <taxon>Ranunculales</taxon>
        <taxon>Menispermaceae</taxon>
        <taxon>Menispermoideae</taxon>
        <taxon>Cissampelideae</taxon>
        <taxon>Stephania</taxon>
    </lineage>
</organism>
<name>A0AAP0KQ41_9MAGN</name>